<protein>
    <submittedName>
        <fullName evidence="4">Transcriptional regulator, TetR family</fullName>
    </submittedName>
</protein>
<proteinExistence type="predicted"/>
<keyword evidence="5" id="KW-1185">Reference proteome</keyword>
<dbReference type="InterPro" id="IPR050624">
    <property type="entry name" value="HTH-type_Tx_Regulator"/>
</dbReference>
<dbReference type="PANTHER" id="PTHR43479">
    <property type="entry name" value="ACREF/ENVCD OPERON REPRESSOR-RELATED"/>
    <property type="match status" value="1"/>
</dbReference>
<dbReference type="PRINTS" id="PR00455">
    <property type="entry name" value="HTHTETR"/>
</dbReference>
<dbReference type="PATRIC" id="fig|243275.7.peg.1531"/>
<feature type="domain" description="HTH tetR-type" evidence="3">
    <location>
        <begin position="6"/>
        <end position="66"/>
    </location>
</feature>
<dbReference type="STRING" id="243275.TDE_1601"/>
<reference evidence="4 5" key="1">
    <citation type="journal article" date="2004" name="Proc. Natl. Acad. Sci. U.S.A.">
        <title>Comparison of the genome of the oral pathogen Treponema denticola with other spirochete genomes.</title>
        <authorList>
            <person name="Seshadri R."/>
            <person name="Myers G.S."/>
            <person name="Tettelin H."/>
            <person name="Eisen J.A."/>
            <person name="Heidelberg J.F."/>
            <person name="Dodson R.J."/>
            <person name="Davidsen T.M."/>
            <person name="DeBoy R.T."/>
            <person name="Fouts D.E."/>
            <person name="Haft D.H."/>
            <person name="Selengut J."/>
            <person name="Ren Q."/>
            <person name="Brinkac L.M."/>
            <person name="Madupu R."/>
            <person name="Kolonay J."/>
            <person name="Durkin S.A."/>
            <person name="Daugherty S.C."/>
            <person name="Shetty J."/>
            <person name="Shvartsbeyn A."/>
            <person name="Gebregeorgis E."/>
            <person name="Geer K."/>
            <person name="Tsegaye G."/>
            <person name="Malek J."/>
            <person name="Ayodeji B."/>
            <person name="Shatsman S."/>
            <person name="McLeod M.P."/>
            <person name="Smajs D."/>
            <person name="Howell J.K."/>
            <person name="Pal S."/>
            <person name="Amin A."/>
            <person name="Vashisth P."/>
            <person name="McNeill T.Z."/>
            <person name="Xiang Q."/>
            <person name="Sodergren E."/>
            <person name="Baca E."/>
            <person name="Weinstock G.M."/>
            <person name="Norris S.J."/>
            <person name="Fraser C.M."/>
            <person name="Paulsen I.T."/>
        </authorList>
    </citation>
    <scope>NUCLEOTIDE SEQUENCE [LARGE SCALE GENOMIC DNA]</scope>
    <source>
        <strain evidence="5">ATCC 35405 / DSM 14222 / CIP 103919 / JCM 8153 / KCTC 15104</strain>
    </source>
</reference>
<evidence type="ECO:0000256" key="2">
    <source>
        <dbReference type="PROSITE-ProRule" id="PRU00335"/>
    </source>
</evidence>
<evidence type="ECO:0000259" key="3">
    <source>
        <dbReference type="PROSITE" id="PS50977"/>
    </source>
</evidence>
<dbReference type="PROSITE" id="PS50977">
    <property type="entry name" value="HTH_TETR_2"/>
    <property type="match status" value="1"/>
</dbReference>
<evidence type="ECO:0000313" key="5">
    <source>
        <dbReference type="Proteomes" id="UP000008212"/>
    </source>
</evidence>
<dbReference type="Proteomes" id="UP000008212">
    <property type="component" value="Chromosome"/>
</dbReference>
<dbReference type="RefSeq" id="WP_002679286.1">
    <property type="nucleotide sequence ID" value="NC_002967.9"/>
</dbReference>
<evidence type="ECO:0000256" key="1">
    <source>
        <dbReference type="ARBA" id="ARBA00023125"/>
    </source>
</evidence>
<gene>
    <name evidence="4" type="ordered locus">TDE_1601</name>
</gene>
<dbReference type="OrthoDB" id="362563at2"/>
<organism evidence="4 5">
    <name type="scientific">Treponema denticola (strain ATCC 35405 / DSM 14222 / CIP 103919 / JCM 8153 / KCTC 15104)</name>
    <dbReference type="NCBI Taxonomy" id="243275"/>
    <lineage>
        <taxon>Bacteria</taxon>
        <taxon>Pseudomonadati</taxon>
        <taxon>Spirochaetota</taxon>
        <taxon>Spirochaetia</taxon>
        <taxon>Spirochaetales</taxon>
        <taxon>Treponemataceae</taxon>
        <taxon>Treponema</taxon>
    </lineage>
</organism>
<feature type="DNA-binding region" description="H-T-H motif" evidence="2">
    <location>
        <begin position="29"/>
        <end position="48"/>
    </location>
</feature>
<dbReference type="PaxDb" id="243275-TDE_1601"/>
<evidence type="ECO:0000313" key="4">
    <source>
        <dbReference type="EMBL" id="AAS12118.1"/>
    </source>
</evidence>
<dbReference type="GO" id="GO:0003677">
    <property type="term" value="F:DNA binding"/>
    <property type="evidence" value="ECO:0007669"/>
    <property type="project" value="UniProtKB-UniRule"/>
</dbReference>
<dbReference type="EMBL" id="AE017226">
    <property type="protein sequence ID" value="AAS12118.1"/>
    <property type="molecule type" value="Genomic_DNA"/>
</dbReference>
<dbReference type="eggNOG" id="COG1309">
    <property type="taxonomic scope" value="Bacteria"/>
</dbReference>
<dbReference type="InterPro" id="IPR001647">
    <property type="entry name" value="HTH_TetR"/>
</dbReference>
<accession>Q73MA8</accession>
<dbReference type="InterPro" id="IPR009057">
    <property type="entry name" value="Homeodomain-like_sf"/>
</dbReference>
<dbReference type="HOGENOM" id="CLU_069356_6_0_12"/>
<dbReference type="SUPFAM" id="SSF46689">
    <property type="entry name" value="Homeodomain-like"/>
    <property type="match status" value="1"/>
</dbReference>
<dbReference type="GeneID" id="2740842"/>
<keyword evidence="1 2" id="KW-0238">DNA-binding</keyword>
<name>Q73MA8_TREDE</name>
<sequence length="215" mass="24900">MSYCSDITKNRILECAKEEFLRNGFEKAQVGEIAKTANVTTGAIYRHFKNKEELFFTLIEDVYEYTLDIVTDVEIRSTDKASMPLSEETDNVVIEALFSETMRFVDYMYEHFDEFKLLLACSKGSRVENFAEEIADRYTHKNMKLIQATAGKKSSATKIKELEVHIITKGYITSLCECIIHAIPYNDVSRYIKSIVTFQYYGWGGLLNELRIYHE</sequence>
<dbReference type="PANTHER" id="PTHR43479:SF11">
    <property type="entry name" value="ACREF_ENVCD OPERON REPRESSOR-RELATED"/>
    <property type="match status" value="1"/>
</dbReference>
<dbReference type="Pfam" id="PF00440">
    <property type="entry name" value="TetR_N"/>
    <property type="match status" value="1"/>
</dbReference>
<dbReference type="Gene3D" id="1.10.357.10">
    <property type="entry name" value="Tetracycline Repressor, domain 2"/>
    <property type="match status" value="1"/>
</dbReference>
<dbReference type="KEGG" id="tde:TDE_1601"/>
<dbReference type="AlphaFoldDB" id="Q73MA8"/>